<name>Q2QVD1_ORYSJ</name>
<reference evidence="1" key="1">
    <citation type="journal article" date="2005" name="BMC Biol.">
        <title>The sequence of rice chromosomes 11 and 12, rich in disease resistance genes and recent gene duplications.</title>
        <authorList>
            <consortium name="The rice chromosomes 11 and 12 sequencing consortia"/>
        </authorList>
    </citation>
    <scope>NUCLEOTIDE SEQUENCE [LARGE SCALE GENOMIC DNA]</scope>
</reference>
<reference evidence="1" key="3">
    <citation type="submission" date="2006-01" db="EMBL/GenBank/DDBJ databases">
        <authorList>
            <person name="Buell R."/>
        </authorList>
    </citation>
    <scope>NUCLEOTIDE SEQUENCE</scope>
</reference>
<dbReference type="AlphaFoldDB" id="Q2QVD1"/>
<gene>
    <name evidence="1" type="ordered locus">LOC_Os12g13220</name>
</gene>
<proteinExistence type="predicted"/>
<reference evidence="1" key="2">
    <citation type="submission" date="2005-04" db="EMBL/GenBank/DDBJ databases">
        <authorList>
            <person name="Buell C.R."/>
            <person name="Wing R.A."/>
            <person name="McCombie W.A."/>
            <person name="Ouyang S."/>
        </authorList>
    </citation>
    <scope>NUCLEOTIDE SEQUENCE</scope>
</reference>
<protein>
    <submittedName>
        <fullName evidence="1">Uncharacterized protein</fullName>
    </submittedName>
</protein>
<accession>Q2QVD1</accession>
<sequence>MRTGYGDGVPMLEARYDRRLSAKPASAEVMLSSANGAGADLVPPWRPSASPCRHGRNVSANHAGASVYGLDGVDVYGLTVWMDYDFWFLCMDLMDGWIDGLY</sequence>
<organism evidence="1">
    <name type="scientific">Oryza sativa subsp. japonica</name>
    <name type="common">Rice</name>
    <dbReference type="NCBI Taxonomy" id="39947"/>
    <lineage>
        <taxon>Eukaryota</taxon>
        <taxon>Viridiplantae</taxon>
        <taxon>Streptophyta</taxon>
        <taxon>Embryophyta</taxon>
        <taxon>Tracheophyta</taxon>
        <taxon>Spermatophyta</taxon>
        <taxon>Magnoliopsida</taxon>
        <taxon>Liliopsida</taxon>
        <taxon>Poales</taxon>
        <taxon>Poaceae</taxon>
        <taxon>BOP clade</taxon>
        <taxon>Oryzoideae</taxon>
        <taxon>Oryzeae</taxon>
        <taxon>Oryzinae</taxon>
        <taxon>Oryza</taxon>
        <taxon>Oryza sativa</taxon>
    </lineage>
</organism>
<dbReference type="EMBL" id="DP000011">
    <property type="protein sequence ID" value="ABA96889.1"/>
    <property type="molecule type" value="Genomic_DNA"/>
</dbReference>
<evidence type="ECO:0000313" key="1">
    <source>
        <dbReference type="EMBL" id="ABA96889.1"/>
    </source>
</evidence>